<comment type="similarity">
    <text evidence="1">Belongs to the peptidase A1 family.</text>
</comment>
<dbReference type="GO" id="GO:0004190">
    <property type="term" value="F:aspartic-type endopeptidase activity"/>
    <property type="evidence" value="ECO:0007669"/>
    <property type="project" value="InterPro"/>
</dbReference>
<dbReference type="InterPro" id="IPR021109">
    <property type="entry name" value="Peptidase_aspartic_dom_sf"/>
</dbReference>
<reference key="2">
    <citation type="submission" date="2011-10" db="EMBL/GenBank/DDBJ databases">
        <title>The genome and transcriptome sequence of Clonorchis sinensis provide insights into the carcinogenic liver fluke.</title>
        <authorList>
            <person name="Wang X."/>
            <person name="Huang Y."/>
            <person name="Chen W."/>
            <person name="Liu H."/>
            <person name="Guo L."/>
            <person name="Chen Y."/>
            <person name="Luo F."/>
            <person name="Zhou W."/>
            <person name="Sun J."/>
            <person name="Mao Q."/>
            <person name="Liang P."/>
            <person name="Zhou C."/>
            <person name="Tian Y."/>
            <person name="Men J."/>
            <person name="Lv X."/>
            <person name="Huang L."/>
            <person name="Zhou J."/>
            <person name="Hu Y."/>
            <person name="Li R."/>
            <person name="Zhang F."/>
            <person name="Lei H."/>
            <person name="Li X."/>
            <person name="Hu X."/>
            <person name="Liang C."/>
            <person name="Xu J."/>
            <person name="Wu Z."/>
            <person name="Yu X."/>
        </authorList>
    </citation>
    <scope>NUCLEOTIDE SEQUENCE</scope>
    <source>
        <strain>Henan</strain>
    </source>
</reference>
<dbReference type="PANTHER" id="PTHR47966">
    <property type="entry name" value="BETA-SITE APP-CLEAVING ENZYME, ISOFORM A-RELATED"/>
    <property type="match status" value="1"/>
</dbReference>
<name>G7YX47_CLOSI</name>
<evidence type="ECO:0000256" key="1">
    <source>
        <dbReference type="ARBA" id="ARBA00007447"/>
    </source>
</evidence>
<proteinExistence type="inferred from homology"/>
<gene>
    <name evidence="3" type="ORF">CLF_112848</name>
</gene>
<evidence type="ECO:0000259" key="2">
    <source>
        <dbReference type="PROSITE" id="PS51767"/>
    </source>
</evidence>
<evidence type="ECO:0000313" key="3">
    <source>
        <dbReference type="EMBL" id="GAA57527.1"/>
    </source>
</evidence>
<protein>
    <submittedName>
        <fullName evidence="3">Cathepsin D</fullName>
    </submittedName>
</protein>
<evidence type="ECO:0000313" key="4">
    <source>
        <dbReference type="Proteomes" id="UP000008909"/>
    </source>
</evidence>
<keyword evidence="4" id="KW-1185">Reference proteome</keyword>
<dbReference type="PANTHER" id="PTHR47966:SF51">
    <property type="entry name" value="BETA-SITE APP-CLEAVING ENZYME, ISOFORM A-RELATED"/>
    <property type="match status" value="1"/>
</dbReference>
<dbReference type="Gene3D" id="2.40.70.10">
    <property type="entry name" value="Acid Proteases"/>
    <property type="match status" value="1"/>
</dbReference>
<dbReference type="GO" id="GO:0006508">
    <property type="term" value="P:proteolysis"/>
    <property type="evidence" value="ECO:0007669"/>
    <property type="project" value="InterPro"/>
</dbReference>
<feature type="domain" description="Peptidase A1" evidence="2">
    <location>
        <begin position="1"/>
        <end position="340"/>
    </location>
</feature>
<reference evidence="3" key="1">
    <citation type="journal article" date="2011" name="Genome Biol.">
        <title>The draft genome of the carcinogenic human liver fluke Clonorchis sinensis.</title>
        <authorList>
            <person name="Wang X."/>
            <person name="Chen W."/>
            <person name="Huang Y."/>
            <person name="Sun J."/>
            <person name="Men J."/>
            <person name="Liu H."/>
            <person name="Luo F."/>
            <person name="Guo L."/>
            <person name="Lv X."/>
            <person name="Deng C."/>
            <person name="Zhou C."/>
            <person name="Fan Y."/>
            <person name="Li X."/>
            <person name="Huang L."/>
            <person name="Hu Y."/>
            <person name="Liang C."/>
            <person name="Hu X."/>
            <person name="Xu J."/>
            <person name="Yu X."/>
        </authorList>
    </citation>
    <scope>NUCLEOTIDE SEQUENCE [LARGE SCALE GENOMIC DNA]</scope>
    <source>
        <strain evidence="3">Henan</strain>
    </source>
</reference>
<sequence length="354" mass="40024">MCRLSAAHRDPLNHTLLQDGQFTHDRSKAIHNIRLPCAVLANRAGVTDESTNICEFRFYVLSKCDTRRGLFRVAYIIGVISKNIRQLTSITFHLSSCSLHAFTANCQIFVGFGGLLIKNMPFGLVMDGAETISANPFDGIIGLGRWLMSPEQTQPVLYTVYRQGRMSRKFGFQFQVGGGSFWMGENPKQISANDVTYVNVIDGPYWETRVSWIFIFRTGFSAHNHRMIFDTGTHEIHLPGDIHMAINEALGIGRPINRVYEFDCRRLPFLPPITFQIERKMFQIMPKQYTSLTTTNGDTTCRTLFYSTSADCPVGVILGMSFLHSFQLIFDDNAGKVGFAARSEKSLIFDAEWK</sequence>
<dbReference type="SUPFAM" id="SSF50630">
    <property type="entry name" value="Acid proteases"/>
    <property type="match status" value="1"/>
</dbReference>
<dbReference type="InterPro" id="IPR001461">
    <property type="entry name" value="Aspartic_peptidase_A1"/>
</dbReference>
<dbReference type="Proteomes" id="UP000008909">
    <property type="component" value="Unassembled WGS sequence"/>
</dbReference>
<dbReference type="Pfam" id="PF00026">
    <property type="entry name" value="Asp"/>
    <property type="match status" value="1"/>
</dbReference>
<dbReference type="PROSITE" id="PS51767">
    <property type="entry name" value="PEPTIDASE_A1"/>
    <property type="match status" value="1"/>
</dbReference>
<organism evidence="3 4">
    <name type="scientific">Clonorchis sinensis</name>
    <name type="common">Chinese liver fluke</name>
    <dbReference type="NCBI Taxonomy" id="79923"/>
    <lineage>
        <taxon>Eukaryota</taxon>
        <taxon>Metazoa</taxon>
        <taxon>Spiralia</taxon>
        <taxon>Lophotrochozoa</taxon>
        <taxon>Platyhelminthes</taxon>
        <taxon>Trematoda</taxon>
        <taxon>Digenea</taxon>
        <taxon>Opisthorchiida</taxon>
        <taxon>Opisthorchiata</taxon>
        <taxon>Opisthorchiidae</taxon>
        <taxon>Clonorchis</taxon>
    </lineage>
</organism>
<dbReference type="InterPro" id="IPR034164">
    <property type="entry name" value="Pepsin-like_dom"/>
</dbReference>
<dbReference type="AlphaFoldDB" id="G7YX47"/>
<dbReference type="InterPro" id="IPR033121">
    <property type="entry name" value="PEPTIDASE_A1"/>
</dbReference>
<dbReference type="CDD" id="cd05471">
    <property type="entry name" value="pepsin_like"/>
    <property type="match status" value="1"/>
</dbReference>
<accession>G7YX47</accession>
<dbReference type="EMBL" id="DF144818">
    <property type="protein sequence ID" value="GAA57527.1"/>
    <property type="molecule type" value="Genomic_DNA"/>
</dbReference>